<proteinExistence type="predicted"/>
<protein>
    <submittedName>
        <fullName evidence="1">Uncharacterized protein</fullName>
    </submittedName>
</protein>
<feature type="non-terminal residue" evidence="1">
    <location>
        <position position="187"/>
    </location>
</feature>
<evidence type="ECO:0000313" key="1">
    <source>
        <dbReference type="EMBL" id="KAK2976435.1"/>
    </source>
</evidence>
<keyword evidence="2" id="KW-1185">Reference proteome</keyword>
<dbReference type="Proteomes" id="UP001187471">
    <property type="component" value="Unassembled WGS sequence"/>
</dbReference>
<comment type="caution">
    <text evidence="1">The sequence shown here is derived from an EMBL/GenBank/DDBJ whole genome shotgun (WGS) entry which is preliminary data.</text>
</comment>
<organism evidence="1 2">
    <name type="scientific">Escallonia rubra</name>
    <dbReference type="NCBI Taxonomy" id="112253"/>
    <lineage>
        <taxon>Eukaryota</taxon>
        <taxon>Viridiplantae</taxon>
        <taxon>Streptophyta</taxon>
        <taxon>Embryophyta</taxon>
        <taxon>Tracheophyta</taxon>
        <taxon>Spermatophyta</taxon>
        <taxon>Magnoliopsida</taxon>
        <taxon>eudicotyledons</taxon>
        <taxon>Gunneridae</taxon>
        <taxon>Pentapetalae</taxon>
        <taxon>asterids</taxon>
        <taxon>campanulids</taxon>
        <taxon>Escalloniales</taxon>
        <taxon>Escalloniaceae</taxon>
        <taxon>Escallonia</taxon>
    </lineage>
</organism>
<name>A0AA88RLU6_9ASTE</name>
<accession>A0AA88RLU6</accession>
<dbReference type="SUPFAM" id="SSF64484">
    <property type="entry name" value="beta and beta-prime subunits of DNA dependent RNA-polymerase"/>
    <property type="match status" value="1"/>
</dbReference>
<sequence length="187" mass="22067">RSYLSKQYSYLSIVNNKEIYARIIKQEVVDTLHNYGIHGQPMRDQLSQAFVIHGQIRQYLASNIRVAKSKIQVKEPGHPILLCRLGIQFFQLRLKRRHVYLFILSHLNLLSLVIENPILLPTQDILDSIYEQEKIVELQKVSKQKDLTIINIHVRKGKKYFFFVCNSYEAIGAYRHKRIHLDSPLWL</sequence>
<dbReference type="AlphaFoldDB" id="A0AA88RLU6"/>
<reference evidence="1" key="1">
    <citation type="submission" date="2022-12" db="EMBL/GenBank/DDBJ databases">
        <title>Draft genome assemblies for two species of Escallonia (Escalloniales).</title>
        <authorList>
            <person name="Chanderbali A."/>
            <person name="Dervinis C."/>
            <person name="Anghel I."/>
            <person name="Soltis D."/>
            <person name="Soltis P."/>
            <person name="Zapata F."/>
        </authorList>
    </citation>
    <scope>NUCLEOTIDE SEQUENCE</scope>
    <source>
        <strain evidence="1">UCBG92.1500</strain>
        <tissue evidence="1">Leaf</tissue>
    </source>
</reference>
<evidence type="ECO:0000313" key="2">
    <source>
        <dbReference type="Proteomes" id="UP001187471"/>
    </source>
</evidence>
<dbReference type="EMBL" id="JAVXUO010002078">
    <property type="protein sequence ID" value="KAK2976435.1"/>
    <property type="molecule type" value="Genomic_DNA"/>
</dbReference>
<gene>
    <name evidence="1" type="ORF">RJ640_001828</name>
</gene>